<organism evidence="2 3">
    <name type="scientific">Thanatephorus cucumeris (strain AG1-IA)</name>
    <name type="common">Rice sheath blight fungus</name>
    <name type="synonym">Rhizoctonia solani</name>
    <dbReference type="NCBI Taxonomy" id="983506"/>
    <lineage>
        <taxon>Eukaryota</taxon>
        <taxon>Fungi</taxon>
        <taxon>Dikarya</taxon>
        <taxon>Basidiomycota</taxon>
        <taxon>Agaricomycotina</taxon>
        <taxon>Agaricomycetes</taxon>
        <taxon>Cantharellales</taxon>
        <taxon>Ceratobasidiaceae</taxon>
        <taxon>Rhizoctonia</taxon>
        <taxon>Rhizoctonia solani AG-1</taxon>
    </lineage>
</organism>
<dbReference type="Proteomes" id="UP000011668">
    <property type="component" value="Unassembled WGS sequence"/>
</dbReference>
<feature type="compositionally biased region" description="Basic and acidic residues" evidence="1">
    <location>
        <begin position="8"/>
        <end position="17"/>
    </location>
</feature>
<name>L8WTS7_THACA</name>
<keyword evidence="3" id="KW-1185">Reference proteome</keyword>
<dbReference type="AlphaFoldDB" id="L8WTS7"/>
<gene>
    <name evidence="2" type="ORF">AG1IA_06220</name>
</gene>
<evidence type="ECO:0000256" key="1">
    <source>
        <dbReference type="SAM" id="MobiDB-lite"/>
    </source>
</evidence>
<proteinExistence type="predicted"/>
<dbReference type="EMBL" id="AFRT01001634">
    <property type="protein sequence ID" value="ELU39749.1"/>
    <property type="molecule type" value="Genomic_DNA"/>
</dbReference>
<evidence type="ECO:0000313" key="2">
    <source>
        <dbReference type="EMBL" id="ELU39749.1"/>
    </source>
</evidence>
<dbReference type="HOGENOM" id="CLU_2387673_0_0_1"/>
<accession>L8WTS7</accession>
<comment type="caution">
    <text evidence="2">The sequence shown here is derived from an EMBL/GenBank/DDBJ whole genome shotgun (WGS) entry which is preliminary data.</text>
</comment>
<protein>
    <submittedName>
        <fullName evidence="2">Uncharacterized protein</fullName>
    </submittedName>
</protein>
<evidence type="ECO:0000313" key="3">
    <source>
        <dbReference type="Proteomes" id="UP000011668"/>
    </source>
</evidence>
<feature type="region of interest" description="Disordered" evidence="1">
    <location>
        <begin position="1"/>
        <end position="23"/>
    </location>
</feature>
<reference evidence="2 3" key="1">
    <citation type="journal article" date="2013" name="Nat. Commun.">
        <title>The evolution and pathogenic mechanisms of the rice sheath blight pathogen.</title>
        <authorList>
            <person name="Zheng A."/>
            <person name="Lin R."/>
            <person name="Xu L."/>
            <person name="Qin P."/>
            <person name="Tang C."/>
            <person name="Ai P."/>
            <person name="Zhang D."/>
            <person name="Liu Y."/>
            <person name="Sun Z."/>
            <person name="Feng H."/>
            <person name="Wang Y."/>
            <person name="Chen Y."/>
            <person name="Liang X."/>
            <person name="Fu R."/>
            <person name="Li Q."/>
            <person name="Zhang J."/>
            <person name="Yu X."/>
            <person name="Xie Z."/>
            <person name="Ding L."/>
            <person name="Guan P."/>
            <person name="Tang J."/>
            <person name="Liang Y."/>
            <person name="Wang S."/>
            <person name="Deng Q."/>
            <person name="Li S."/>
            <person name="Zhu J."/>
            <person name="Wang L."/>
            <person name="Liu H."/>
            <person name="Li P."/>
        </authorList>
    </citation>
    <scope>NUCLEOTIDE SEQUENCE [LARGE SCALE GENOMIC DNA]</scope>
    <source>
        <strain evidence="3">AG-1 IA</strain>
    </source>
</reference>
<sequence>MIPRMRRPAYEPADRPRASGSGGLRTYYRAITGRIDMLGLFLVVLQALEAMKRIFFEYCAVIEREDTLVPHISMRAWALRAGDDTVGHILEIGR</sequence>